<dbReference type="AlphaFoldDB" id="A0A212QIH8"/>
<feature type="region of interest" description="Disordered" evidence="1">
    <location>
        <begin position="1"/>
        <end position="45"/>
    </location>
</feature>
<gene>
    <name evidence="2" type="ORF">SAMN06265338_101596</name>
</gene>
<dbReference type="RefSeq" id="WP_088519047.1">
    <property type="nucleotide sequence ID" value="NZ_FYDG01000001.1"/>
</dbReference>
<dbReference type="EMBL" id="FYDG01000001">
    <property type="protein sequence ID" value="SNB59164.1"/>
    <property type="molecule type" value="Genomic_DNA"/>
</dbReference>
<name>A0A212QIH8_RHOAC</name>
<keyword evidence="3" id="KW-1185">Reference proteome</keyword>
<evidence type="ECO:0000313" key="2">
    <source>
        <dbReference type="EMBL" id="SNB59164.1"/>
    </source>
</evidence>
<evidence type="ECO:0000313" key="3">
    <source>
        <dbReference type="Proteomes" id="UP000198418"/>
    </source>
</evidence>
<reference evidence="3" key="1">
    <citation type="submission" date="2017-06" db="EMBL/GenBank/DDBJ databases">
        <authorList>
            <person name="Varghese N."/>
            <person name="Submissions S."/>
        </authorList>
    </citation>
    <scope>NUCLEOTIDE SEQUENCE [LARGE SCALE GENOMIC DNA]</scope>
    <source>
        <strain evidence="3">DSM 137</strain>
    </source>
</reference>
<protein>
    <submittedName>
        <fullName evidence="2">Uncharacterized protein</fullName>
    </submittedName>
</protein>
<feature type="compositionally biased region" description="Low complexity" evidence="1">
    <location>
        <begin position="30"/>
        <end position="45"/>
    </location>
</feature>
<dbReference type="Proteomes" id="UP000198418">
    <property type="component" value="Unassembled WGS sequence"/>
</dbReference>
<proteinExistence type="predicted"/>
<organism evidence="2 3">
    <name type="scientific">Rhodoblastus acidophilus</name>
    <name type="common">Rhodopseudomonas acidophila</name>
    <dbReference type="NCBI Taxonomy" id="1074"/>
    <lineage>
        <taxon>Bacteria</taxon>
        <taxon>Pseudomonadati</taxon>
        <taxon>Pseudomonadota</taxon>
        <taxon>Alphaproteobacteria</taxon>
        <taxon>Hyphomicrobiales</taxon>
        <taxon>Rhodoblastaceae</taxon>
        <taxon>Rhodoblastus</taxon>
    </lineage>
</organism>
<feature type="compositionally biased region" description="Polar residues" evidence="1">
    <location>
        <begin position="1"/>
        <end position="14"/>
    </location>
</feature>
<accession>A0A212QIH8</accession>
<evidence type="ECO:0000256" key="1">
    <source>
        <dbReference type="SAM" id="MobiDB-lite"/>
    </source>
</evidence>
<sequence length="100" mass="10033">MSVLSTSAATSMTARLQHWRQPQAGKANGAADAFPDPAADDASASFLSSVTTDAWTPRETPAPSVAAQAAASLQDELFSLLNAAAASGQGVGAERAQSTA</sequence>